<dbReference type="Proteomes" id="UP001597045">
    <property type="component" value="Unassembled WGS sequence"/>
</dbReference>
<evidence type="ECO:0000313" key="2">
    <source>
        <dbReference type="EMBL" id="MFD1052257.1"/>
    </source>
</evidence>
<name>A0ABW3MPS9_9PSEU</name>
<dbReference type="SUPFAM" id="SSF52777">
    <property type="entry name" value="CoA-dependent acyltransferases"/>
    <property type="match status" value="1"/>
</dbReference>
<evidence type="ECO:0000313" key="3">
    <source>
        <dbReference type="Proteomes" id="UP001597045"/>
    </source>
</evidence>
<organism evidence="2 3">
    <name type="scientific">Kibdelosporangium lantanae</name>
    <dbReference type="NCBI Taxonomy" id="1497396"/>
    <lineage>
        <taxon>Bacteria</taxon>
        <taxon>Bacillati</taxon>
        <taxon>Actinomycetota</taxon>
        <taxon>Actinomycetes</taxon>
        <taxon>Pseudonocardiales</taxon>
        <taxon>Pseudonocardiaceae</taxon>
        <taxon>Kibdelosporangium</taxon>
    </lineage>
</organism>
<dbReference type="Pfam" id="PF00668">
    <property type="entry name" value="Condensation"/>
    <property type="match status" value="1"/>
</dbReference>
<evidence type="ECO:0000259" key="1">
    <source>
        <dbReference type="Pfam" id="PF00668"/>
    </source>
</evidence>
<feature type="non-terminal residue" evidence="2">
    <location>
        <position position="159"/>
    </location>
</feature>
<keyword evidence="3" id="KW-1185">Reference proteome</keyword>
<feature type="domain" description="Condensation" evidence="1">
    <location>
        <begin position="2"/>
        <end position="128"/>
    </location>
</feature>
<dbReference type="PANTHER" id="PTHR45527:SF1">
    <property type="entry name" value="FATTY ACID SYNTHASE"/>
    <property type="match status" value="1"/>
</dbReference>
<comment type="caution">
    <text evidence="2">The sequence shown here is derived from an EMBL/GenBank/DDBJ whole genome shotgun (WGS) entry which is preliminary data.</text>
</comment>
<proteinExistence type="predicted"/>
<reference evidence="3" key="1">
    <citation type="journal article" date="2019" name="Int. J. Syst. Evol. Microbiol.">
        <title>The Global Catalogue of Microorganisms (GCM) 10K type strain sequencing project: providing services to taxonomists for standard genome sequencing and annotation.</title>
        <authorList>
            <consortium name="The Broad Institute Genomics Platform"/>
            <consortium name="The Broad Institute Genome Sequencing Center for Infectious Disease"/>
            <person name="Wu L."/>
            <person name="Ma J."/>
        </authorList>
    </citation>
    <scope>NUCLEOTIDE SEQUENCE [LARGE SCALE GENOMIC DNA]</scope>
    <source>
        <strain evidence="3">JCM 31486</strain>
    </source>
</reference>
<dbReference type="PANTHER" id="PTHR45527">
    <property type="entry name" value="NONRIBOSOMAL PEPTIDE SYNTHETASE"/>
    <property type="match status" value="1"/>
</dbReference>
<dbReference type="InterPro" id="IPR001242">
    <property type="entry name" value="Condensation_dom"/>
</dbReference>
<accession>A0ABW3MPS9</accession>
<sequence length="159" mass="17649">MRDIQTAQAESRRFEYVSLARMRSWSDLPAGTNLFDSMVAFENYPIGSESIPGAPEVEEIDGVDTTNFPLCVRAYLDTDLHVELAYDPDLFTAATVDDLASRLAMMLTAIPDAALVDDLPWMTSDEQDRLLAEWTGTSSDLPEASLPELFEAQVRRTPA</sequence>
<dbReference type="EMBL" id="JBHTIS010004265">
    <property type="protein sequence ID" value="MFD1052257.1"/>
    <property type="molecule type" value="Genomic_DNA"/>
</dbReference>
<gene>
    <name evidence="2" type="ORF">ACFQ1S_45120</name>
</gene>
<protein>
    <submittedName>
        <fullName evidence="2">Condensation domain-containing protein</fullName>
    </submittedName>
</protein>
<dbReference type="Gene3D" id="3.30.559.30">
    <property type="entry name" value="Nonribosomal peptide synthetase, condensation domain"/>
    <property type="match status" value="1"/>
</dbReference>